<feature type="region of interest" description="Disordered" evidence="1">
    <location>
        <begin position="193"/>
        <end position="230"/>
    </location>
</feature>
<name>A0A3N4IM55_ASCIM</name>
<reference evidence="3 4" key="1">
    <citation type="journal article" date="2018" name="Nat. Ecol. Evol.">
        <title>Pezizomycetes genomes reveal the molecular basis of ectomycorrhizal truffle lifestyle.</title>
        <authorList>
            <person name="Murat C."/>
            <person name="Payen T."/>
            <person name="Noel B."/>
            <person name="Kuo A."/>
            <person name="Morin E."/>
            <person name="Chen J."/>
            <person name="Kohler A."/>
            <person name="Krizsan K."/>
            <person name="Balestrini R."/>
            <person name="Da Silva C."/>
            <person name="Montanini B."/>
            <person name="Hainaut M."/>
            <person name="Levati E."/>
            <person name="Barry K.W."/>
            <person name="Belfiori B."/>
            <person name="Cichocki N."/>
            <person name="Clum A."/>
            <person name="Dockter R.B."/>
            <person name="Fauchery L."/>
            <person name="Guy J."/>
            <person name="Iotti M."/>
            <person name="Le Tacon F."/>
            <person name="Lindquist E.A."/>
            <person name="Lipzen A."/>
            <person name="Malagnac F."/>
            <person name="Mello A."/>
            <person name="Molinier V."/>
            <person name="Miyauchi S."/>
            <person name="Poulain J."/>
            <person name="Riccioni C."/>
            <person name="Rubini A."/>
            <person name="Sitrit Y."/>
            <person name="Splivallo R."/>
            <person name="Traeger S."/>
            <person name="Wang M."/>
            <person name="Zifcakova L."/>
            <person name="Wipf D."/>
            <person name="Zambonelli A."/>
            <person name="Paolocci F."/>
            <person name="Nowrousian M."/>
            <person name="Ottonello S."/>
            <person name="Baldrian P."/>
            <person name="Spatafora J.W."/>
            <person name="Henrissat B."/>
            <person name="Nagy L.G."/>
            <person name="Aury J.M."/>
            <person name="Wincker P."/>
            <person name="Grigoriev I.V."/>
            <person name="Bonfante P."/>
            <person name="Martin F.M."/>
        </authorList>
    </citation>
    <scope>NUCLEOTIDE SEQUENCE [LARGE SCALE GENOMIC DNA]</scope>
    <source>
        <strain evidence="3 4">RN42</strain>
    </source>
</reference>
<evidence type="ECO:0000259" key="2">
    <source>
        <dbReference type="Pfam" id="PF25000"/>
    </source>
</evidence>
<evidence type="ECO:0000256" key="1">
    <source>
        <dbReference type="SAM" id="MobiDB-lite"/>
    </source>
</evidence>
<dbReference type="Proteomes" id="UP000275078">
    <property type="component" value="Unassembled WGS sequence"/>
</dbReference>
<protein>
    <recommendedName>
        <fullName evidence="2">DUF7779 domain-containing protein</fullName>
    </recommendedName>
</protein>
<organism evidence="3 4">
    <name type="scientific">Ascobolus immersus RN42</name>
    <dbReference type="NCBI Taxonomy" id="1160509"/>
    <lineage>
        <taxon>Eukaryota</taxon>
        <taxon>Fungi</taxon>
        <taxon>Dikarya</taxon>
        <taxon>Ascomycota</taxon>
        <taxon>Pezizomycotina</taxon>
        <taxon>Pezizomycetes</taxon>
        <taxon>Pezizales</taxon>
        <taxon>Ascobolaceae</taxon>
        <taxon>Ascobolus</taxon>
    </lineage>
</organism>
<dbReference type="PANTHER" id="PTHR35205:SF1">
    <property type="entry name" value="ZU5 DOMAIN-CONTAINING PROTEIN"/>
    <property type="match status" value="1"/>
</dbReference>
<feature type="region of interest" description="Disordered" evidence="1">
    <location>
        <begin position="28"/>
        <end position="68"/>
    </location>
</feature>
<dbReference type="InterPro" id="IPR027417">
    <property type="entry name" value="P-loop_NTPase"/>
</dbReference>
<dbReference type="InterPro" id="IPR056681">
    <property type="entry name" value="DUF7779"/>
</dbReference>
<accession>A0A3N4IM55</accession>
<evidence type="ECO:0000313" key="4">
    <source>
        <dbReference type="Proteomes" id="UP000275078"/>
    </source>
</evidence>
<feature type="domain" description="DUF7779" evidence="2">
    <location>
        <begin position="875"/>
        <end position="942"/>
    </location>
</feature>
<feature type="region of interest" description="Disordered" evidence="1">
    <location>
        <begin position="113"/>
        <end position="143"/>
    </location>
</feature>
<dbReference type="EMBL" id="ML119655">
    <property type="protein sequence ID" value="RPA85220.1"/>
    <property type="molecule type" value="Genomic_DNA"/>
</dbReference>
<dbReference type="Gene3D" id="3.40.50.300">
    <property type="entry name" value="P-loop containing nucleotide triphosphate hydrolases"/>
    <property type="match status" value="1"/>
</dbReference>
<evidence type="ECO:0000313" key="3">
    <source>
        <dbReference type="EMBL" id="RPA85220.1"/>
    </source>
</evidence>
<dbReference type="PANTHER" id="PTHR35205">
    <property type="entry name" value="NB-ARC AND TPR DOMAIN PROTEIN"/>
    <property type="match status" value="1"/>
</dbReference>
<dbReference type="STRING" id="1160509.A0A3N4IM55"/>
<dbReference type="SUPFAM" id="SSF52540">
    <property type="entry name" value="P-loop containing nucleoside triphosphate hydrolases"/>
    <property type="match status" value="1"/>
</dbReference>
<feature type="compositionally biased region" description="Polar residues" evidence="1">
    <location>
        <begin position="204"/>
        <end position="221"/>
    </location>
</feature>
<gene>
    <name evidence="3" type="ORF">BJ508DRAFT_14394</name>
</gene>
<proteinExistence type="predicted"/>
<feature type="region of interest" description="Disordered" evidence="1">
    <location>
        <begin position="81"/>
        <end position="100"/>
    </location>
</feature>
<dbReference type="AlphaFoldDB" id="A0A3N4IM55"/>
<sequence>MTPTTDKGRKRKFLKESLKKLTSVVRGEERVRTGVADSSVSRTQGLVAAQRKGSSETAATASPTRKLPATNLRRVSTSAVAHPLSTSTQSTANHVSETPTLQVPSNEPIIAAINSGPPPASTEGLPISASQPLTSPVERPAQSRDSLPHLCQETGPIVTTLSTAPTLVLTDSGYQPGIHQTANSIKLRNATVASGRLGPDGTTPIGSSVDENTSKSITASDPASEESDPGLSLVLASATGNSGSVSSSFRKPVEQLAADAWKSISELAASHLSQEERKYLGNPKYESAGSLYDALTEIKATVKNDVGSSYDQLDIQKVNSMQEQLDRFSPVVDSVAKYSPNGVGIIWGLSKQMAQTSLNKKKAFDLFLKAMDTILDKLTLCELYARTYLTGEVPQEGSAAGNGSSSQSEADRSQRDLFLYRLERSLPQLYAAVVVYAVKANTYLQKGKTTLSFEEAQQPYFRRIEEAESMIEKLATVAQMQRIQGISRQVTTLDITVQDMKSNGIRMITRVDSLPIEDRVKPLRLLHYSENPSYTGREAIGSQLAGIAAASGCHRRVAICGLGGVGKTQIAIRFAYQGIDPEKTHIFWVHGGNPVSFKRAYLKIAELLDTSIKKTDSAENRDTTNGTFAINRFDTSGDLSQLQQLNKKKITEIESDGAENAVISAEHFEDDETVLNRVRDWFEGGTSQTISGPLDWVLIVDNADNPLDYEPGSKPSEIAKYLPQSGSGMLIITTRAASVAHQLGCKVIRVEKMDLDEATSLFNKFYYASLDSESRVPQLGPESKESLSQLLNDLELLPLAIVAAATFLRKTHATIDEYLELMKSTEKTPLLSKVNDIHRDTQQIDGMVDSDVSQSVLTAFHITFKRIETLAHGKVASDMLGVLSFIDRRAIPEILLKQAVELQAGLLEFRVALGHLLDFSLITLNADGKTYDMHRLVHHSVKVYSRRSEERWKECQYFAYSTIVKLFPGLIKRTLHARYNTEGSLYRLHAKEIIGTILPKLDDWRGREDKVQLSELLQEVASVEPPIEESDMYLDKALAILGENKNCLDVARVELRRGVVSLERKEMTMAMGLTVSALRTMEAELGPNHYETIFCYIRLSRVYEMQKDYSSMIANSLGFGLVILQQSTILSNL</sequence>
<keyword evidence="4" id="KW-1185">Reference proteome</keyword>
<dbReference type="OrthoDB" id="20872at2759"/>
<dbReference type="Pfam" id="PF25000">
    <property type="entry name" value="DUF7779"/>
    <property type="match status" value="1"/>
</dbReference>